<dbReference type="Proteomes" id="UP001451571">
    <property type="component" value="Chromosome"/>
</dbReference>
<evidence type="ECO:0000313" key="3">
    <source>
        <dbReference type="Proteomes" id="UP001451571"/>
    </source>
</evidence>
<keyword evidence="3" id="KW-1185">Reference proteome</keyword>
<accession>A0ABZ3F1M7</accession>
<dbReference type="InterPro" id="IPR046698">
    <property type="entry name" value="PedC-like"/>
</dbReference>
<dbReference type="EMBL" id="CP146256">
    <property type="protein sequence ID" value="XAH75694.1"/>
    <property type="molecule type" value="Genomic_DNA"/>
</dbReference>
<feature type="transmembrane region" description="Helical" evidence="1">
    <location>
        <begin position="7"/>
        <end position="28"/>
    </location>
</feature>
<reference evidence="2 3" key="1">
    <citation type="submission" date="2024-02" db="EMBL/GenBank/DDBJ databases">
        <title>Bacterial strain from lacustrine sediment.</title>
        <authorList>
            <person name="Petit C."/>
            <person name="Fadhlaoui K."/>
        </authorList>
    </citation>
    <scope>NUCLEOTIDE SEQUENCE [LARGE SCALE GENOMIC DNA]</scope>
    <source>
        <strain evidence="2 3">IPX-CK</strain>
    </source>
</reference>
<dbReference type="Gene3D" id="3.40.30.10">
    <property type="entry name" value="Glutaredoxin"/>
    <property type="match status" value="1"/>
</dbReference>
<dbReference type="SUPFAM" id="SSF52833">
    <property type="entry name" value="Thioredoxin-like"/>
    <property type="match status" value="1"/>
</dbReference>
<evidence type="ECO:0000313" key="2">
    <source>
        <dbReference type="EMBL" id="XAH75694.1"/>
    </source>
</evidence>
<protein>
    <submittedName>
        <fullName evidence="2">Thioredoxin family protein</fullName>
    </submittedName>
</protein>
<name>A0ABZ3F1M7_9FIRM</name>
<proteinExistence type="predicted"/>
<sequence length="218" mass="24955">MKKINIFISLFMVFVIYCSLSIWGKIGIIRDEYGITGNGISFTFTEMILIIIFPLIIIILNLAMFFQKEEVKNGIKYCIIIISILVSAVSVLSLLKINNNLNKSVLQMNQMQELTLNAFMEFCETEKTGLIYVKRDDCPQCIELDGYIDGIIGDTDNIIYYYSTSIDRDKNPDEMYEFLETINVVSVPTFLKIVKGDVVESLSFEDKEQIANLIKNDM</sequence>
<gene>
    <name evidence="2" type="ORF">V6984_08050</name>
</gene>
<dbReference type="RefSeq" id="WP_342759264.1">
    <property type="nucleotide sequence ID" value="NZ_CP146256.1"/>
</dbReference>
<organism evidence="2 3">
    <name type="scientific">Kineothrix sedimenti</name>
    <dbReference type="NCBI Taxonomy" id="3123317"/>
    <lineage>
        <taxon>Bacteria</taxon>
        <taxon>Bacillati</taxon>
        <taxon>Bacillota</taxon>
        <taxon>Clostridia</taxon>
        <taxon>Lachnospirales</taxon>
        <taxon>Lachnospiraceae</taxon>
        <taxon>Kineothrix</taxon>
    </lineage>
</organism>
<evidence type="ECO:0000256" key="1">
    <source>
        <dbReference type="SAM" id="Phobius"/>
    </source>
</evidence>
<feature type="transmembrane region" description="Helical" evidence="1">
    <location>
        <begin position="40"/>
        <end position="65"/>
    </location>
</feature>
<dbReference type="InterPro" id="IPR036249">
    <property type="entry name" value="Thioredoxin-like_sf"/>
</dbReference>
<keyword evidence="1" id="KW-1133">Transmembrane helix</keyword>
<dbReference type="Pfam" id="PF20207">
    <property type="entry name" value="DUF6568"/>
    <property type="match status" value="1"/>
</dbReference>
<keyword evidence="1" id="KW-0472">Membrane</keyword>
<keyword evidence="1" id="KW-0812">Transmembrane</keyword>
<dbReference type="CDD" id="cd02947">
    <property type="entry name" value="TRX_family"/>
    <property type="match status" value="1"/>
</dbReference>
<feature type="transmembrane region" description="Helical" evidence="1">
    <location>
        <begin position="77"/>
        <end position="95"/>
    </location>
</feature>